<proteinExistence type="predicted"/>
<comment type="caution">
    <text evidence="1">The sequence shown here is derived from an EMBL/GenBank/DDBJ whole genome shotgun (WGS) entry which is preliminary data.</text>
</comment>
<accession>A0AAV3ZUQ4</accession>
<dbReference type="Proteomes" id="UP000735302">
    <property type="component" value="Unassembled WGS sequence"/>
</dbReference>
<sequence>MWSSIQAPTAPSQRHTFIDLDLVRVRALRLTEVLMAQWIAKPPRYLQRSICHGFKPRHPRPGLTGGLKAGYHFIVDWLYTKTGRITGRCHDNTSTNGAATVV</sequence>
<dbReference type="EMBL" id="BLXT01002845">
    <property type="protein sequence ID" value="GFN98411.1"/>
    <property type="molecule type" value="Genomic_DNA"/>
</dbReference>
<gene>
    <name evidence="1" type="ORF">PoB_002491700</name>
</gene>
<keyword evidence="2" id="KW-1185">Reference proteome</keyword>
<dbReference type="AlphaFoldDB" id="A0AAV3ZUQ4"/>
<protein>
    <submittedName>
        <fullName evidence="1">Uncharacterized protein</fullName>
    </submittedName>
</protein>
<name>A0AAV3ZUQ4_9GAST</name>
<evidence type="ECO:0000313" key="2">
    <source>
        <dbReference type="Proteomes" id="UP000735302"/>
    </source>
</evidence>
<organism evidence="1 2">
    <name type="scientific">Plakobranchus ocellatus</name>
    <dbReference type="NCBI Taxonomy" id="259542"/>
    <lineage>
        <taxon>Eukaryota</taxon>
        <taxon>Metazoa</taxon>
        <taxon>Spiralia</taxon>
        <taxon>Lophotrochozoa</taxon>
        <taxon>Mollusca</taxon>
        <taxon>Gastropoda</taxon>
        <taxon>Heterobranchia</taxon>
        <taxon>Euthyneura</taxon>
        <taxon>Panpulmonata</taxon>
        <taxon>Sacoglossa</taxon>
        <taxon>Placobranchoidea</taxon>
        <taxon>Plakobranchidae</taxon>
        <taxon>Plakobranchus</taxon>
    </lineage>
</organism>
<reference evidence="1 2" key="1">
    <citation type="journal article" date="2021" name="Elife">
        <title>Chloroplast acquisition without the gene transfer in kleptoplastic sea slugs, Plakobranchus ocellatus.</title>
        <authorList>
            <person name="Maeda T."/>
            <person name="Takahashi S."/>
            <person name="Yoshida T."/>
            <person name="Shimamura S."/>
            <person name="Takaki Y."/>
            <person name="Nagai Y."/>
            <person name="Toyoda A."/>
            <person name="Suzuki Y."/>
            <person name="Arimoto A."/>
            <person name="Ishii H."/>
            <person name="Satoh N."/>
            <person name="Nishiyama T."/>
            <person name="Hasebe M."/>
            <person name="Maruyama T."/>
            <person name="Minagawa J."/>
            <person name="Obokata J."/>
            <person name="Shigenobu S."/>
        </authorList>
    </citation>
    <scope>NUCLEOTIDE SEQUENCE [LARGE SCALE GENOMIC DNA]</scope>
</reference>
<evidence type="ECO:0000313" key="1">
    <source>
        <dbReference type="EMBL" id="GFN98411.1"/>
    </source>
</evidence>